<dbReference type="EMBL" id="WITK01000011">
    <property type="protein sequence ID" value="MQW92243.1"/>
    <property type="molecule type" value="Genomic_DNA"/>
</dbReference>
<evidence type="ECO:0000313" key="3">
    <source>
        <dbReference type="Proteomes" id="UP000327478"/>
    </source>
</evidence>
<proteinExistence type="predicted"/>
<dbReference type="Proteomes" id="UP000327478">
    <property type="component" value="Chromosome"/>
</dbReference>
<evidence type="ECO:0000313" key="1">
    <source>
        <dbReference type="EMBL" id="MQW92243.1"/>
    </source>
</evidence>
<reference evidence="3 4" key="1">
    <citation type="submission" date="2019-10" db="EMBL/GenBank/DDBJ databases">
        <authorList>
            <person name="Dong K."/>
        </authorList>
    </citation>
    <scope>NUCLEOTIDE SEQUENCE [LARGE SCALE GENOMIC DNA]</scope>
    <source>
        <strain evidence="2">Dk386</strain>
        <strain evidence="3">dk386</strain>
        <strain evidence="4">dk771</strain>
        <strain evidence="1">Dk771</strain>
    </source>
</reference>
<evidence type="ECO:0000313" key="2">
    <source>
        <dbReference type="EMBL" id="QGA10488.1"/>
    </source>
</evidence>
<evidence type="ECO:0008006" key="5">
    <source>
        <dbReference type="Google" id="ProtNLM"/>
    </source>
</evidence>
<dbReference type="AlphaFoldDB" id="A0A5Q0P3W0"/>
<protein>
    <recommendedName>
        <fullName evidence="5">DUF4194 domain-containing protein</fullName>
    </recommendedName>
</protein>
<gene>
    <name evidence="2" type="ORF">GFH30_03330</name>
    <name evidence="1" type="ORF">GHJ48_07540</name>
</gene>
<dbReference type="RefSeq" id="WP_153370889.1">
    <property type="nucleotide sequence ID" value="NZ_CP045650.1"/>
</dbReference>
<organism evidence="1 4">
    <name type="scientific">Acinetobacter wanghuae</name>
    <dbReference type="NCBI Taxonomy" id="2662362"/>
    <lineage>
        <taxon>Bacteria</taxon>
        <taxon>Pseudomonadati</taxon>
        <taxon>Pseudomonadota</taxon>
        <taxon>Gammaproteobacteria</taxon>
        <taxon>Moraxellales</taxon>
        <taxon>Moraxellaceae</taxon>
        <taxon>Acinetobacter</taxon>
    </lineage>
</organism>
<dbReference type="Proteomes" id="UP000480556">
    <property type="component" value="Unassembled WGS sequence"/>
</dbReference>
<accession>A0A5Q0P3W0</accession>
<keyword evidence="3" id="KW-1185">Reference proteome</keyword>
<dbReference type="EMBL" id="CP045650">
    <property type="protein sequence ID" value="QGA10488.1"/>
    <property type="molecule type" value="Genomic_DNA"/>
</dbReference>
<name>A0A5Q0P3W0_9GAMM</name>
<evidence type="ECO:0000313" key="4">
    <source>
        <dbReference type="Proteomes" id="UP000480556"/>
    </source>
</evidence>
<sequence length="212" mass="24348">MMIPHHLKSQILNALLAGRIISEYTDKEFFAILRQVHALEEINTALAMLDKRCVMSTQNSAYYCVYTRENLTKEEAEIVRKQFEESKFRLEFVSAWAEFCRSELSKNSLPIQSGDIISYTDLLRVTDESSIAKAKLADLIKRIKRNTTTIKDQLSSVLQYLVDHEYLVPTGNNGVAYLATGKWSVLYDELEFMCSHHQLSFDTPEPEQGELL</sequence>